<reference evidence="3" key="2">
    <citation type="submission" date="2020-09" db="EMBL/GenBank/DDBJ databases">
        <authorList>
            <person name="Sun Q."/>
            <person name="Zhou Y."/>
        </authorList>
    </citation>
    <scope>NUCLEOTIDE SEQUENCE</scope>
    <source>
        <strain evidence="3">CGMCC 4.7312</strain>
    </source>
</reference>
<gene>
    <name evidence="3" type="ORF">GCM10011608_53610</name>
</gene>
<proteinExistence type="predicted"/>
<protein>
    <recommendedName>
        <fullName evidence="2">DUF397 domain-containing protein</fullName>
    </recommendedName>
</protein>
<feature type="domain" description="DUF397" evidence="2">
    <location>
        <begin position="6"/>
        <end position="59"/>
    </location>
</feature>
<dbReference type="Pfam" id="PF04149">
    <property type="entry name" value="DUF397"/>
    <property type="match status" value="1"/>
</dbReference>
<evidence type="ECO:0000313" key="4">
    <source>
        <dbReference type="Proteomes" id="UP000608890"/>
    </source>
</evidence>
<evidence type="ECO:0000256" key="1">
    <source>
        <dbReference type="SAM" id="MobiDB-lite"/>
    </source>
</evidence>
<organism evidence="3 4">
    <name type="scientific">Micromonospora sonchi</name>
    <dbReference type="NCBI Taxonomy" id="1763543"/>
    <lineage>
        <taxon>Bacteria</taxon>
        <taxon>Bacillati</taxon>
        <taxon>Actinomycetota</taxon>
        <taxon>Actinomycetes</taxon>
        <taxon>Micromonosporales</taxon>
        <taxon>Micromonosporaceae</taxon>
        <taxon>Micromonospora</taxon>
    </lineage>
</organism>
<dbReference type="AlphaFoldDB" id="A0A917U971"/>
<dbReference type="Proteomes" id="UP000608890">
    <property type="component" value="Unassembled WGS sequence"/>
</dbReference>
<comment type="caution">
    <text evidence="3">The sequence shown here is derived from an EMBL/GenBank/DDBJ whole genome shotgun (WGS) entry which is preliminary data.</text>
</comment>
<sequence>MDLTGARWRKSTKSGNNQGDCVEVADNLPGVVGVRDSKDPTGPALAFTPAAWRGFVARVAKHG</sequence>
<dbReference type="EMBL" id="BMNB01000036">
    <property type="protein sequence ID" value="GGM61758.1"/>
    <property type="molecule type" value="Genomic_DNA"/>
</dbReference>
<keyword evidence="4" id="KW-1185">Reference proteome</keyword>
<dbReference type="InterPro" id="IPR007278">
    <property type="entry name" value="DUF397"/>
</dbReference>
<accession>A0A917U971</accession>
<dbReference type="RefSeq" id="WP_189049220.1">
    <property type="nucleotide sequence ID" value="NZ_BMNB01000036.1"/>
</dbReference>
<feature type="region of interest" description="Disordered" evidence="1">
    <location>
        <begin position="1"/>
        <end position="22"/>
    </location>
</feature>
<evidence type="ECO:0000313" key="3">
    <source>
        <dbReference type="EMBL" id="GGM61758.1"/>
    </source>
</evidence>
<name>A0A917U971_9ACTN</name>
<evidence type="ECO:0000259" key="2">
    <source>
        <dbReference type="Pfam" id="PF04149"/>
    </source>
</evidence>
<reference evidence="3" key="1">
    <citation type="journal article" date="2014" name="Int. J. Syst. Evol. Microbiol.">
        <title>Complete genome sequence of Corynebacterium casei LMG S-19264T (=DSM 44701T), isolated from a smear-ripened cheese.</title>
        <authorList>
            <consortium name="US DOE Joint Genome Institute (JGI-PGF)"/>
            <person name="Walter F."/>
            <person name="Albersmeier A."/>
            <person name="Kalinowski J."/>
            <person name="Ruckert C."/>
        </authorList>
    </citation>
    <scope>NUCLEOTIDE SEQUENCE</scope>
    <source>
        <strain evidence="3">CGMCC 4.7312</strain>
    </source>
</reference>